<evidence type="ECO:0000313" key="1">
    <source>
        <dbReference type="EMBL" id="KAK2744540.1"/>
    </source>
</evidence>
<dbReference type="AlphaFoldDB" id="A0AAD9Y902"/>
<keyword evidence="2" id="KW-1185">Reference proteome</keyword>
<accession>A0AAD9Y902</accession>
<name>A0AAD9Y902_COLKA</name>
<gene>
    <name evidence="1" type="ORF">CKAH01_06797</name>
</gene>
<proteinExistence type="predicted"/>
<dbReference type="EMBL" id="VYYT01000311">
    <property type="protein sequence ID" value="KAK2744540.1"/>
    <property type="molecule type" value="Genomic_DNA"/>
</dbReference>
<organism evidence="1 2">
    <name type="scientific">Colletotrichum kahawae</name>
    <name type="common">Coffee berry disease fungus</name>
    <dbReference type="NCBI Taxonomy" id="34407"/>
    <lineage>
        <taxon>Eukaryota</taxon>
        <taxon>Fungi</taxon>
        <taxon>Dikarya</taxon>
        <taxon>Ascomycota</taxon>
        <taxon>Pezizomycotina</taxon>
        <taxon>Sordariomycetes</taxon>
        <taxon>Hypocreomycetidae</taxon>
        <taxon>Glomerellales</taxon>
        <taxon>Glomerellaceae</taxon>
        <taxon>Colletotrichum</taxon>
        <taxon>Colletotrichum gloeosporioides species complex</taxon>
    </lineage>
</organism>
<evidence type="ECO:0000313" key="2">
    <source>
        <dbReference type="Proteomes" id="UP001281614"/>
    </source>
</evidence>
<comment type="caution">
    <text evidence="1">The sequence shown here is derived from an EMBL/GenBank/DDBJ whole genome shotgun (WGS) entry which is preliminary data.</text>
</comment>
<dbReference type="Proteomes" id="UP001281614">
    <property type="component" value="Unassembled WGS sequence"/>
</dbReference>
<reference evidence="1" key="1">
    <citation type="submission" date="2023-02" db="EMBL/GenBank/DDBJ databases">
        <title>Colletotrichum kahawae CIFC_Que2 genome sequencing and assembly.</title>
        <authorList>
            <person name="Baroncelli R."/>
        </authorList>
    </citation>
    <scope>NUCLEOTIDE SEQUENCE</scope>
    <source>
        <strain evidence="1">CIFC_Que2</strain>
    </source>
</reference>
<protein>
    <submittedName>
        <fullName evidence="1">Uncharacterized protein</fullName>
    </submittedName>
</protein>
<sequence>MVEFSSVLEIVLKEPLARSLTEKPPQRHILDAQGILPHLKRRAIK</sequence>